<evidence type="ECO:0008006" key="3">
    <source>
        <dbReference type="Google" id="ProtNLM"/>
    </source>
</evidence>
<organism evidence="1 2">
    <name type="scientific">Streptomyces indicus</name>
    <dbReference type="NCBI Taxonomy" id="417292"/>
    <lineage>
        <taxon>Bacteria</taxon>
        <taxon>Bacillati</taxon>
        <taxon>Actinomycetota</taxon>
        <taxon>Actinomycetes</taxon>
        <taxon>Kitasatosporales</taxon>
        <taxon>Streptomycetaceae</taxon>
        <taxon>Streptomyces</taxon>
    </lineage>
</organism>
<evidence type="ECO:0000313" key="1">
    <source>
        <dbReference type="EMBL" id="SDK17269.1"/>
    </source>
</evidence>
<dbReference type="Proteomes" id="UP000199155">
    <property type="component" value="Unassembled WGS sequence"/>
</dbReference>
<proteinExistence type="predicted"/>
<sequence>MDWGTLIAAVSGGTLAMAGTVLADHLRHRHEQDRGLGERRRAVYLDFIAAAEGCHAKLRALRPDAEPEVLAREARAALADSGIYEARERLFIDASAASASAGQAMFEQLRRLQRTVGEGARPESAAYHDAYHAYIGSVWAYRVAVRGELDGKALGPGEFGWQRWDGRDRCELCGASA</sequence>
<dbReference type="RefSeq" id="WP_093610253.1">
    <property type="nucleotide sequence ID" value="NZ_FNFF01000005.1"/>
</dbReference>
<dbReference type="AlphaFoldDB" id="A0A1G8ZQ91"/>
<dbReference type="EMBL" id="FNFF01000005">
    <property type="protein sequence ID" value="SDK17269.1"/>
    <property type="molecule type" value="Genomic_DNA"/>
</dbReference>
<gene>
    <name evidence="1" type="ORF">SAMN05421806_105129</name>
</gene>
<protein>
    <recommendedName>
        <fullName evidence="3">CchlQ</fullName>
    </recommendedName>
</protein>
<evidence type="ECO:0000313" key="2">
    <source>
        <dbReference type="Proteomes" id="UP000199155"/>
    </source>
</evidence>
<accession>A0A1G8ZQ91</accession>
<name>A0A1G8ZQ91_9ACTN</name>
<dbReference type="OrthoDB" id="3402039at2"/>
<keyword evidence="2" id="KW-1185">Reference proteome</keyword>
<dbReference type="STRING" id="417292.SAMN05421806_105129"/>
<reference evidence="1 2" key="1">
    <citation type="submission" date="2016-10" db="EMBL/GenBank/DDBJ databases">
        <authorList>
            <person name="de Groot N.N."/>
        </authorList>
    </citation>
    <scope>NUCLEOTIDE SEQUENCE [LARGE SCALE GENOMIC DNA]</scope>
    <source>
        <strain evidence="1 2">CGMCC 4.5727</strain>
    </source>
</reference>